<dbReference type="EMBL" id="SDAM02000020">
    <property type="protein sequence ID" value="KAH6836484.1"/>
    <property type="molecule type" value="Genomic_DNA"/>
</dbReference>
<name>A0AAD4PDM7_PERFH</name>
<dbReference type="GO" id="GO:0016887">
    <property type="term" value="F:ATP hydrolysis activity"/>
    <property type="evidence" value="ECO:0007669"/>
    <property type="project" value="InterPro"/>
</dbReference>
<evidence type="ECO:0000259" key="1">
    <source>
        <dbReference type="Pfam" id="PF12054"/>
    </source>
</evidence>
<dbReference type="PANTHER" id="PTHR36498:SF1">
    <property type="entry name" value="TATA-BINDING PROTEIN-ASSOCIATED FACTOR 172"/>
    <property type="match status" value="1"/>
</dbReference>
<dbReference type="AlphaFoldDB" id="A0AAD4PDM7"/>
<dbReference type="Pfam" id="PF12054">
    <property type="entry name" value="DUF3535"/>
    <property type="match status" value="1"/>
</dbReference>
<dbReference type="InterPro" id="IPR044972">
    <property type="entry name" value="Mot1"/>
</dbReference>
<dbReference type="Proteomes" id="UP001190926">
    <property type="component" value="Unassembled WGS sequence"/>
</dbReference>
<sequence length="118" mass="13277">MFSAGEDRLKVEGFISRRGSELSLKYLCMKFGGSLSDKLPKIWHCLVEVLKPCNHEGLTRGDEKLTDKSISSVNDPQILINNIQVVRFIDPSLEISLRQKLLTLLPVLSDVLDILILL</sequence>
<dbReference type="GO" id="GO:0017025">
    <property type="term" value="F:TBP-class protein binding"/>
    <property type="evidence" value="ECO:0007669"/>
    <property type="project" value="InterPro"/>
</dbReference>
<keyword evidence="3" id="KW-1185">Reference proteome</keyword>
<reference evidence="2 3" key="1">
    <citation type="journal article" date="2021" name="Nat. Commun.">
        <title>Incipient diploidization of the medicinal plant Perilla within 10,000 years.</title>
        <authorList>
            <person name="Zhang Y."/>
            <person name="Shen Q."/>
            <person name="Leng L."/>
            <person name="Zhang D."/>
            <person name="Chen S."/>
            <person name="Shi Y."/>
            <person name="Ning Z."/>
            <person name="Chen S."/>
        </authorList>
    </citation>
    <scope>NUCLEOTIDE SEQUENCE [LARGE SCALE GENOMIC DNA]</scope>
    <source>
        <strain evidence="3">cv. PC099</strain>
    </source>
</reference>
<dbReference type="GO" id="GO:0003677">
    <property type="term" value="F:DNA binding"/>
    <property type="evidence" value="ECO:0007669"/>
    <property type="project" value="InterPro"/>
</dbReference>
<accession>A0AAD4PDM7</accession>
<organism evidence="2 3">
    <name type="scientific">Perilla frutescens var. hirtella</name>
    <name type="common">Perilla citriodora</name>
    <name type="synonym">Perilla setoyensis</name>
    <dbReference type="NCBI Taxonomy" id="608512"/>
    <lineage>
        <taxon>Eukaryota</taxon>
        <taxon>Viridiplantae</taxon>
        <taxon>Streptophyta</taxon>
        <taxon>Embryophyta</taxon>
        <taxon>Tracheophyta</taxon>
        <taxon>Spermatophyta</taxon>
        <taxon>Magnoliopsida</taxon>
        <taxon>eudicotyledons</taxon>
        <taxon>Gunneridae</taxon>
        <taxon>Pentapetalae</taxon>
        <taxon>asterids</taxon>
        <taxon>lamiids</taxon>
        <taxon>Lamiales</taxon>
        <taxon>Lamiaceae</taxon>
        <taxon>Nepetoideae</taxon>
        <taxon>Elsholtzieae</taxon>
        <taxon>Perilla</taxon>
    </lineage>
</organism>
<evidence type="ECO:0000313" key="2">
    <source>
        <dbReference type="EMBL" id="KAH6836484.1"/>
    </source>
</evidence>
<evidence type="ECO:0000313" key="3">
    <source>
        <dbReference type="Proteomes" id="UP001190926"/>
    </source>
</evidence>
<proteinExistence type="predicted"/>
<gene>
    <name evidence="2" type="ORF">C2S53_020479</name>
</gene>
<dbReference type="InterPro" id="IPR022707">
    <property type="entry name" value="Mot1_central_dom"/>
</dbReference>
<dbReference type="PANTHER" id="PTHR36498">
    <property type="entry name" value="TATA-BINDING PROTEIN-ASSOCIATED FACTOR 172"/>
    <property type="match status" value="1"/>
</dbReference>
<protein>
    <submittedName>
        <fullName evidence="2">ROOT GROWTH DEFECTIVE 3</fullName>
    </submittedName>
</protein>
<feature type="domain" description="Mot1 central" evidence="1">
    <location>
        <begin position="7"/>
        <end position="45"/>
    </location>
</feature>
<comment type="caution">
    <text evidence="2">The sequence shown here is derived from an EMBL/GenBank/DDBJ whole genome shotgun (WGS) entry which is preliminary data.</text>
</comment>